<feature type="domain" description="UspA" evidence="2">
    <location>
        <begin position="97"/>
        <end position="217"/>
    </location>
</feature>
<protein>
    <submittedName>
        <fullName evidence="3">Universal stress protein</fullName>
    </submittedName>
</protein>
<dbReference type="EMBL" id="JBHSMA010000013">
    <property type="protein sequence ID" value="MFC5412462.1"/>
    <property type="molecule type" value="Genomic_DNA"/>
</dbReference>
<dbReference type="PANTHER" id="PTHR46268">
    <property type="entry name" value="STRESS RESPONSE PROTEIN NHAX"/>
    <property type="match status" value="1"/>
</dbReference>
<comment type="caution">
    <text evidence="3">The sequence shown here is derived from an EMBL/GenBank/DDBJ whole genome shotgun (WGS) entry which is preliminary data.</text>
</comment>
<evidence type="ECO:0000256" key="1">
    <source>
        <dbReference type="ARBA" id="ARBA00008791"/>
    </source>
</evidence>
<gene>
    <name evidence="3" type="ORF">ACFPMF_24270</name>
</gene>
<proteinExistence type="inferred from homology"/>
<dbReference type="RefSeq" id="WP_379849997.1">
    <property type="nucleotide sequence ID" value="NZ_JBHSMA010000013.1"/>
</dbReference>
<evidence type="ECO:0000313" key="3">
    <source>
        <dbReference type="EMBL" id="MFC5412462.1"/>
    </source>
</evidence>
<dbReference type="Gene3D" id="3.40.50.12370">
    <property type="match status" value="1"/>
</dbReference>
<organism evidence="3 4">
    <name type="scientific">Larkinella bovis</name>
    <dbReference type="NCBI Taxonomy" id="683041"/>
    <lineage>
        <taxon>Bacteria</taxon>
        <taxon>Pseudomonadati</taxon>
        <taxon>Bacteroidota</taxon>
        <taxon>Cytophagia</taxon>
        <taxon>Cytophagales</taxon>
        <taxon>Spirosomataceae</taxon>
        <taxon>Larkinella</taxon>
    </lineage>
</organism>
<dbReference type="SUPFAM" id="SSF52402">
    <property type="entry name" value="Adenine nucleotide alpha hydrolases-like"/>
    <property type="match status" value="2"/>
</dbReference>
<keyword evidence="4" id="KW-1185">Reference proteome</keyword>
<dbReference type="InterPro" id="IPR006015">
    <property type="entry name" value="Universal_stress_UspA"/>
</dbReference>
<dbReference type="CDD" id="cd00293">
    <property type="entry name" value="USP-like"/>
    <property type="match status" value="2"/>
</dbReference>
<dbReference type="Proteomes" id="UP001596106">
    <property type="component" value="Unassembled WGS sequence"/>
</dbReference>
<dbReference type="PANTHER" id="PTHR46268:SF6">
    <property type="entry name" value="UNIVERSAL STRESS PROTEIN UP12"/>
    <property type="match status" value="1"/>
</dbReference>
<feature type="domain" description="UspA" evidence="2">
    <location>
        <begin position="13"/>
        <end position="89"/>
    </location>
</feature>
<dbReference type="Pfam" id="PF00582">
    <property type="entry name" value="Usp"/>
    <property type="match status" value="2"/>
</dbReference>
<comment type="similarity">
    <text evidence="1">Belongs to the universal stress protein A family.</text>
</comment>
<reference evidence="4" key="1">
    <citation type="journal article" date="2019" name="Int. J. Syst. Evol. Microbiol.">
        <title>The Global Catalogue of Microorganisms (GCM) 10K type strain sequencing project: providing services to taxonomists for standard genome sequencing and annotation.</title>
        <authorList>
            <consortium name="The Broad Institute Genomics Platform"/>
            <consortium name="The Broad Institute Genome Sequencing Center for Infectious Disease"/>
            <person name="Wu L."/>
            <person name="Ma J."/>
        </authorList>
    </citation>
    <scope>NUCLEOTIDE SEQUENCE [LARGE SCALE GENOMIC DNA]</scope>
    <source>
        <strain evidence="4">CCUG 55250</strain>
    </source>
</reference>
<name>A0ABW0IMU3_9BACT</name>
<dbReference type="PRINTS" id="PR01438">
    <property type="entry name" value="UNVRSLSTRESS"/>
</dbReference>
<evidence type="ECO:0000259" key="2">
    <source>
        <dbReference type="Pfam" id="PF00582"/>
    </source>
</evidence>
<dbReference type="InterPro" id="IPR006016">
    <property type="entry name" value="UspA"/>
</dbReference>
<sequence>MEQKNKVSARQKLYRLRNRLKAASGPDVAISVMARQGETLETIETVARELTADLLVMGTAGADSPGVKYFGSQSTALIQRTPVPLLLVPPSTQFVPFKNIVVALDLAHTVDALALDKLLRFSAHFQAVLNVICVSTNATDRTIQSAAQGIRDLLKHAPHTVSLVKGEDLIPALLRFTAENRADLVIMMPQPHTPILFPLWESNTQQMARQSEVPVLALVS</sequence>
<accession>A0ABW0IMU3</accession>
<evidence type="ECO:0000313" key="4">
    <source>
        <dbReference type="Proteomes" id="UP001596106"/>
    </source>
</evidence>